<sequence length="662" mass="79449">MNHHLSLEGQDPKNNTRLLEKQERDGKKREIHGVPLMTLDEFYRKYFFRELPTPRVSKCTRRTHPVFTKILGKLNHELEIWIEEKSMKEHEFMIHNAACMRKALKREFSIKYIFVSAFSRIKEQELIRSIQAQVSNNNIATRNWSFLSELVHVEFFKYLTDFDFHRVRIRKGLGIYSQLQQTDHPISYWKFILNMKDTNKSNMISLQRMVFDWTIFREHHNQHWVILDFLRATSDVFASMLENEEAETLSQHVSLDSIFDGITHYLQCKFSSKERTKFMKTLLLRFLRDTFSHTNRYMAIFIFEKFKQHFRKTYNVLFERPLHKYVKLRSRYGYRAPSSKNSLFSLYIDSEYQLFLLEYYLNTLYFETEFLVKFITQSSDEYRTKIGLIYYSSSNATPTCEFLDFKPTDVNEGLKTVFQCRKVYEKFGKEARFEKDLEKELIRTVLGVSGHEFLLNLSQNGLISKSFTERCTKNILFSIWDRHIFRDFDDKLVTMLEDTQTILSKFDTDGRLSLEKIHLPHKNLDHFDSFDLQEASQKFPKCIRKQKSHKEFKRVYFDVLYEANPLCLFLLEVGRDTNALEKVLNHSFFSQYWNTTVTVPYLYDMMYPQPVALGHEILYCYDDSYSLGDVYFRVYLKKMTLKQLLYELIEKNKEKKEQSRSV</sequence>
<dbReference type="RefSeq" id="XP_044547389.1">
    <property type="nucleotide sequence ID" value="XM_044695916.1"/>
</dbReference>
<evidence type="ECO:0000313" key="3">
    <source>
        <dbReference type="Proteomes" id="UP000816034"/>
    </source>
</evidence>
<keyword evidence="3" id="KW-1185">Reference proteome</keyword>
<protein>
    <submittedName>
        <fullName evidence="2">Uncharacterized protein</fullName>
    </submittedName>
</protein>
<gene>
    <name evidence="2" type="ORF">C9374_006093</name>
</gene>
<dbReference type="GeneID" id="68098548"/>
<evidence type="ECO:0000313" key="2">
    <source>
        <dbReference type="EMBL" id="KAG2381709.1"/>
    </source>
</evidence>
<dbReference type="Proteomes" id="UP000816034">
    <property type="component" value="Unassembled WGS sequence"/>
</dbReference>
<accession>A0AA88KHE9</accession>
<evidence type="ECO:0000256" key="1">
    <source>
        <dbReference type="SAM" id="MobiDB-lite"/>
    </source>
</evidence>
<dbReference type="EMBL" id="PYSW02000026">
    <property type="protein sequence ID" value="KAG2381709.1"/>
    <property type="molecule type" value="Genomic_DNA"/>
</dbReference>
<name>A0AA88KHE9_NAELO</name>
<reference evidence="2 3" key="1">
    <citation type="journal article" date="2018" name="BMC Genomics">
        <title>The genome of Naegleria lovaniensis, the basis for a comparative approach to unravel pathogenicity factors of the human pathogenic amoeba N. fowleri.</title>
        <authorList>
            <person name="Liechti N."/>
            <person name="Schurch N."/>
            <person name="Bruggmann R."/>
            <person name="Wittwer M."/>
        </authorList>
    </citation>
    <scope>NUCLEOTIDE SEQUENCE [LARGE SCALE GENOMIC DNA]</scope>
    <source>
        <strain evidence="2 3">ATCC 30569</strain>
    </source>
</reference>
<comment type="caution">
    <text evidence="2">The sequence shown here is derived from an EMBL/GenBank/DDBJ whole genome shotgun (WGS) entry which is preliminary data.</text>
</comment>
<dbReference type="AlphaFoldDB" id="A0AA88KHE9"/>
<proteinExistence type="predicted"/>
<organism evidence="2 3">
    <name type="scientific">Naegleria lovaniensis</name>
    <name type="common">Amoeba</name>
    <dbReference type="NCBI Taxonomy" id="51637"/>
    <lineage>
        <taxon>Eukaryota</taxon>
        <taxon>Discoba</taxon>
        <taxon>Heterolobosea</taxon>
        <taxon>Tetramitia</taxon>
        <taxon>Eutetramitia</taxon>
        <taxon>Vahlkampfiidae</taxon>
        <taxon>Naegleria</taxon>
    </lineage>
</organism>
<feature type="region of interest" description="Disordered" evidence="1">
    <location>
        <begin position="1"/>
        <end position="26"/>
    </location>
</feature>